<feature type="transmembrane region" description="Helical" evidence="2">
    <location>
        <begin position="12"/>
        <end position="34"/>
    </location>
</feature>
<proteinExistence type="predicted"/>
<keyword evidence="2" id="KW-0812">Transmembrane</keyword>
<accession>A0A7S2XF68</accession>
<organism evidence="4">
    <name type="scientific">Lotharella oceanica</name>
    <dbReference type="NCBI Taxonomy" id="641309"/>
    <lineage>
        <taxon>Eukaryota</taxon>
        <taxon>Sar</taxon>
        <taxon>Rhizaria</taxon>
        <taxon>Cercozoa</taxon>
        <taxon>Chlorarachniophyceae</taxon>
        <taxon>Lotharella</taxon>
    </lineage>
</organism>
<reference evidence="4" key="1">
    <citation type="submission" date="2021-01" db="EMBL/GenBank/DDBJ databases">
        <authorList>
            <person name="Corre E."/>
            <person name="Pelletier E."/>
            <person name="Niang G."/>
            <person name="Scheremetjew M."/>
            <person name="Finn R."/>
            <person name="Kale V."/>
            <person name="Holt S."/>
            <person name="Cochrane G."/>
            <person name="Meng A."/>
            <person name="Brown T."/>
            <person name="Cohen L."/>
        </authorList>
    </citation>
    <scope>NUCLEOTIDE SEQUENCE</scope>
    <source>
        <strain evidence="4">CCMP622</strain>
    </source>
</reference>
<dbReference type="EMBL" id="HBHP01030376">
    <property type="protein sequence ID" value="CAD9774712.1"/>
    <property type="molecule type" value="Transcribed_RNA"/>
</dbReference>
<keyword evidence="2" id="KW-0472">Membrane</keyword>
<dbReference type="EMBL" id="HBHP01030375">
    <property type="protein sequence ID" value="CAD9774711.1"/>
    <property type="molecule type" value="Transcribed_RNA"/>
</dbReference>
<evidence type="ECO:0000256" key="2">
    <source>
        <dbReference type="SAM" id="Phobius"/>
    </source>
</evidence>
<keyword evidence="2" id="KW-1133">Transmembrane helix</keyword>
<feature type="region of interest" description="Disordered" evidence="1">
    <location>
        <begin position="146"/>
        <end position="218"/>
    </location>
</feature>
<dbReference type="AlphaFoldDB" id="A0A7S2XF68"/>
<evidence type="ECO:0000313" key="3">
    <source>
        <dbReference type="EMBL" id="CAD9774711.1"/>
    </source>
</evidence>
<protein>
    <submittedName>
        <fullName evidence="4">Uncharacterized protein</fullName>
    </submittedName>
</protein>
<evidence type="ECO:0000256" key="1">
    <source>
        <dbReference type="SAM" id="MobiDB-lite"/>
    </source>
</evidence>
<gene>
    <name evidence="3" type="ORF">LSP00402_LOCUS18705</name>
    <name evidence="4" type="ORF">LSP00402_LOCUS18706</name>
</gene>
<name>A0A7S2XF68_9EUKA</name>
<evidence type="ECO:0000313" key="4">
    <source>
        <dbReference type="EMBL" id="CAD9774712.1"/>
    </source>
</evidence>
<sequence>MFLKPKLRRSNRVVPAVIVSCVVFALICILTIAMNGATLGKGGIMKYDGSYVQQDPDDPRTLYYHKKIPLKDGFMETYVETTGPTKRSSKAMMQNSLENMDEDIMDPMPKMSTAMRPFRSMGITPRRIDREMMDVMDAMEDIDYVMDDDEEDDDYEVEEDDDYDDYSDEYDDDDDYEDNDDVEDEDDYDAEDDDDYDYDDDDDYSDDYYDEVNEDLEEEISEAAGDILDIVL</sequence>